<reference evidence="2 3" key="1">
    <citation type="submission" date="2024-09" db="EMBL/GenBank/DDBJ databases">
        <title>Chromosome-scale assembly of Riccia sorocarpa.</title>
        <authorList>
            <person name="Paukszto L."/>
        </authorList>
    </citation>
    <scope>NUCLEOTIDE SEQUENCE [LARGE SCALE GENOMIC DNA]</scope>
    <source>
        <strain evidence="2">LP-2024</strain>
        <tissue evidence="2">Aerial parts of the thallus</tissue>
    </source>
</reference>
<evidence type="ECO:0000313" key="3">
    <source>
        <dbReference type="Proteomes" id="UP001633002"/>
    </source>
</evidence>
<dbReference type="PANTHER" id="PTHR47160">
    <property type="entry name" value="PUTATIVE-RELATED"/>
    <property type="match status" value="1"/>
</dbReference>
<sequence>MRDRAATENTSIPQIYEEEATTLVDSQSASGTFPVFRNVGSSLYRARRRLLPPLPQDRQDILFQQLFTIHAFFGERQVPLLYVFMSNKDREAYISLFRNLKDLVVRRGRRFSSQQILSDFESGLIPAIRDEFPQSLHRGCYFHFTQAIWRKVQQLGLSTVYTNNESVRGRIRQLMALGFLPVARVPEGLQTIIDSMPNAEYDILESLLQYFVNCEQANATRERLQILGDQEIQRRNKRYDSLNRDLVRLKEHYDIGLLSELEYLTAVSYSLARNAA</sequence>
<dbReference type="Pfam" id="PF10551">
    <property type="entry name" value="MULE"/>
    <property type="match status" value="1"/>
</dbReference>
<dbReference type="PANTHER" id="PTHR47160:SF10">
    <property type="entry name" value="MULE TRANSPOSASE DOMAIN-CONTAINING PROTEIN"/>
    <property type="match status" value="1"/>
</dbReference>
<dbReference type="InterPro" id="IPR018289">
    <property type="entry name" value="MULE_transposase_dom"/>
</dbReference>
<dbReference type="Proteomes" id="UP001633002">
    <property type="component" value="Unassembled WGS sequence"/>
</dbReference>
<evidence type="ECO:0000313" key="2">
    <source>
        <dbReference type="EMBL" id="KAL3691494.1"/>
    </source>
</evidence>
<organism evidence="2 3">
    <name type="scientific">Riccia sorocarpa</name>
    <dbReference type="NCBI Taxonomy" id="122646"/>
    <lineage>
        <taxon>Eukaryota</taxon>
        <taxon>Viridiplantae</taxon>
        <taxon>Streptophyta</taxon>
        <taxon>Embryophyta</taxon>
        <taxon>Marchantiophyta</taxon>
        <taxon>Marchantiopsida</taxon>
        <taxon>Marchantiidae</taxon>
        <taxon>Marchantiales</taxon>
        <taxon>Ricciaceae</taxon>
        <taxon>Riccia</taxon>
    </lineage>
</organism>
<proteinExistence type="predicted"/>
<comment type="caution">
    <text evidence="2">The sequence shown here is derived from an EMBL/GenBank/DDBJ whole genome shotgun (WGS) entry which is preliminary data.</text>
</comment>
<gene>
    <name evidence="2" type="ORF">R1sor_005145</name>
</gene>
<name>A0ABD3HMH1_9MARC</name>
<dbReference type="AlphaFoldDB" id="A0ABD3HMH1"/>
<dbReference type="EMBL" id="JBJQOH010000003">
    <property type="protein sequence ID" value="KAL3691494.1"/>
    <property type="molecule type" value="Genomic_DNA"/>
</dbReference>
<keyword evidence="3" id="KW-1185">Reference proteome</keyword>
<accession>A0ABD3HMH1</accession>
<feature type="domain" description="MULE transposase" evidence="1">
    <location>
        <begin position="75"/>
        <end position="146"/>
    </location>
</feature>
<protein>
    <recommendedName>
        <fullName evidence="1">MULE transposase domain-containing protein</fullName>
    </recommendedName>
</protein>
<evidence type="ECO:0000259" key="1">
    <source>
        <dbReference type="Pfam" id="PF10551"/>
    </source>
</evidence>